<reference evidence="2 3" key="1">
    <citation type="journal article" date="2010" name="Stand. Genomic Sci.">
        <title>Complete genome sequence of Geodermatophilus obscurus type strain (G-20).</title>
        <authorList>
            <person name="Ivanova N."/>
            <person name="Sikorski J."/>
            <person name="Jando M."/>
            <person name="Munk C."/>
            <person name="Lapidus A."/>
            <person name="Glavina Del Rio T."/>
            <person name="Copeland A."/>
            <person name="Tice H."/>
            <person name="Cheng J.-F."/>
            <person name="Lucas S."/>
            <person name="Chen F."/>
            <person name="Nolan M."/>
            <person name="Bruce D."/>
            <person name="Goodwin L."/>
            <person name="Pitluck S."/>
            <person name="Mavromatis K."/>
            <person name="Mikhailova N."/>
            <person name="Pati A."/>
            <person name="Chen A."/>
            <person name="Palaniappan K."/>
            <person name="Land M."/>
            <person name="Hauser L."/>
            <person name="Chang Y.-J."/>
            <person name="Jeffries C.D."/>
            <person name="Meincke L."/>
            <person name="Brettin T."/>
            <person name="Detter J.C."/>
            <person name="Detter J.C."/>
            <person name="Rohde M."/>
            <person name="Goeker M."/>
            <person name="Bristow J."/>
            <person name="Eisen J.A."/>
            <person name="Markowitz V."/>
            <person name="Hugenholtz P."/>
            <person name="Kyrpides N.C."/>
            <person name="Klenk H.-P."/>
        </authorList>
    </citation>
    <scope>NUCLEOTIDE SEQUENCE [LARGE SCALE GENOMIC DNA]</scope>
    <source>
        <strain evidence="3">ATCC 25078 / DSM 43160 / JCM 3152 / KCC A-0152 / KCTC 9177 / NBRC 13315 / NRRL B-3577 / G-20</strain>
    </source>
</reference>
<evidence type="ECO:0000313" key="2">
    <source>
        <dbReference type="EMBL" id="ADB75584.1"/>
    </source>
</evidence>
<protein>
    <submittedName>
        <fullName evidence="2">Uncharacterized protein</fullName>
    </submittedName>
</protein>
<evidence type="ECO:0000313" key="3">
    <source>
        <dbReference type="Proteomes" id="UP000001382"/>
    </source>
</evidence>
<feature type="region of interest" description="Disordered" evidence="1">
    <location>
        <begin position="141"/>
        <end position="187"/>
    </location>
</feature>
<dbReference type="EMBL" id="CP001867">
    <property type="protein sequence ID" value="ADB75584.1"/>
    <property type="molecule type" value="Genomic_DNA"/>
</dbReference>
<keyword evidence="3" id="KW-1185">Reference proteome</keyword>
<proteinExistence type="predicted"/>
<feature type="compositionally biased region" description="Basic residues" evidence="1">
    <location>
        <begin position="254"/>
        <end position="263"/>
    </location>
</feature>
<gene>
    <name evidence="2" type="ordered locus">Gobs_2973</name>
</gene>
<dbReference type="AlphaFoldDB" id="D2S8K3"/>
<accession>D2S8K3</accession>
<sequence>MSCSAVRSPSTSALPPVEWSETFAGRADGILQLLFSGVSNAPSQLPDGSSLSRRRPSSVTRAALRACQALRQAYRSGLGRSGTLRPLPYRATHSPRVWGSRSSASVRICRSANSVDAGGRSRTPVYGRDWHTSWHTEIRASHDVTSPHRPRDGSERSCGTPLSGDLPGRGVHRRRRLPQDQGGTSIRAVSSRNRCRCFFGRRALIQKRHQFVTAHRLSGQPAAGPAGPRRHRRAHCERRDGSGGVDPGRADRRGPRRRHRHRPLPGAPSPAGRRGALASPPLLGHQCGSRVRPKKTGVVDLDTSPPAHTAVIAADELGPVMPRNFDSPPG</sequence>
<dbReference type="KEGG" id="gob:Gobs_2973"/>
<evidence type="ECO:0000256" key="1">
    <source>
        <dbReference type="SAM" id="MobiDB-lite"/>
    </source>
</evidence>
<name>D2S8K3_GEOOG</name>
<organism evidence="2 3">
    <name type="scientific">Geodermatophilus obscurus (strain ATCC 25078 / DSM 43160 / JCM 3152 / CCUG 61914 / KCC A-0152 / KCTC 9177 / NBRC 13315 / NRRL B-3577 / G-20)</name>
    <dbReference type="NCBI Taxonomy" id="526225"/>
    <lineage>
        <taxon>Bacteria</taxon>
        <taxon>Bacillati</taxon>
        <taxon>Actinomycetota</taxon>
        <taxon>Actinomycetes</taxon>
        <taxon>Geodermatophilales</taxon>
        <taxon>Geodermatophilaceae</taxon>
        <taxon>Geodermatophilus</taxon>
    </lineage>
</organism>
<reference evidence="3" key="2">
    <citation type="submission" date="2010-01" db="EMBL/GenBank/DDBJ databases">
        <title>The complete genome of Geodermatophilus obscurus DSM 43160.</title>
        <authorList>
            <consortium name="US DOE Joint Genome Institute (JGI-PGF)"/>
            <person name="Lucas S."/>
            <person name="Copeland A."/>
            <person name="Lapidus A."/>
            <person name="Glavina del Rio T."/>
            <person name="Dalin E."/>
            <person name="Tice H."/>
            <person name="Bruce D."/>
            <person name="Goodwin L."/>
            <person name="Pitluck S."/>
            <person name="Kyrpides N."/>
            <person name="Mavromatis K."/>
            <person name="Ivanova N."/>
            <person name="Munk A.C."/>
            <person name="Brettin T."/>
            <person name="Detter J.C."/>
            <person name="Han C."/>
            <person name="Larimer F."/>
            <person name="Land M."/>
            <person name="Hauser L."/>
            <person name="Markowitz V."/>
            <person name="Cheng J.-F."/>
            <person name="Hugenholtz P."/>
            <person name="Woyke T."/>
            <person name="Wu D."/>
            <person name="Jando M."/>
            <person name="Schneider S."/>
            <person name="Klenk H.-P."/>
            <person name="Eisen J.A."/>
        </authorList>
    </citation>
    <scope>NUCLEOTIDE SEQUENCE [LARGE SCALE GENOMIC DNA]</scope>
    <source>
        <strain evidence="3">ATCC 25078 / DSM 43160 / JCM 3152 / KCC A-0152 / KCTC 9177 / NBRC 13315 / NRRL B-3577 / G-20</strain>
    </source>
</reference>
<dbReference type="HOGENOM" id="CLU_841352_0_0_11"/>
<feature type="region of interest" description="Disordered" evidence="1">
    <location>
        <begin position="215"/>
        <end position="304"/>
    </location>
</feature>
<dbReference type="eggNOG" id="COG3335">
    <property type="taxonomic scope" value="Bacteria"/>
</dbReference>
<feature type="compositionally biased region" description="Basic and acidic residues" evidence="1">
    <location>
        <begin position="141"/>
        <end position="155"/>
    </location>
</feature>
<dbReference type="Proteomes" id="UP000001382">
    <property type="component" value="Chromosome"/>
</dbReference>